<comment type="caution">
    <text evidence="2">The sequence shown here is derived from an EMBL/GenBank/DDBJ whole genome shotgun (WGS) entry which is preliminary data.</text>
</comment>
<gene>
    <name evidence="2" type="primary">gag-pol_6</name>
    <name evidence="2" type="ORF">NGRA_3142</name>
</gene>
<dbReference type="Gene3D" id="3.30.420.10">
    <property type="entry name" value="Ribonuclease H-like superfamily/Ribonuclease H"/>
    <property type="match status" value="1"/>
</dbReference>
<dbReference type="PANTHER" id="PTHR46585">
    <property type="entry name" value="INTEGRASE CORE DOMAIN CONTAINING PROTEIN"/>
    <property type="match status" value="1"/>
</dbReference>
<dbReference type="InterPro" id="IPR012337">
    <property type="entry name" value="RNaseH-like_sf"/>
</dbReference>
<dbReference type="GO" id="GO:0015074">
    <property type="term" value="P:DNA integration"/>
    <property type="evidence" value="ECO:0007669"/>
    <property type="project" value="InterPro"/>
</dbReference>
<dbReference type="GO" id="GO:0003676">
    <property type="term" value="F:nucleic acid binding"/>
    <property type="evidence" value="ECO:0007669"/>
    <property type="project" value="InterPro"/>
</dbReference>
<dbReference type="Proteomes" id="UP000740883">
    <property type="component" value="Unassembled WGS sequence"/>
</dbReference>
<dbReference type="OrthoDB" id="2186513at2759"/>
<evidence type="ECO:0000313" key="2">
    <source>
        <dbReference type="EMBL" id="KAF9760548.1"/>
    </source>
</evidence>
<keyword evidence="3" id="KW-1185">Reference proteome</keyword>
<evidence type="ECO:0000259" key="1">
    <source>
        <dbReference type="PROSITE" id="PS50994"/>
    </source>
</evidence>
<dbReference type="AlphaFoldDB" id="A0A9P6GWD6"/>
<dbReference type="InterPro" id="IPR036397">
    <property type="entry name" value="RNaseH_sf"/>
</dbReference>
<dbReference type="SUPFAM" id="SSF53098">
    <property type="entry name" value="Ribonuclease H-like"/>
    <property type="match status" value="1"/>
</dbReference>
<protein>
    <submittedName>
        <fullName evidence="2">Gag-pol polyprotein</fullName>
    </submittedName>
</protein>
<sequence>MERLMIDLIDMKRYKEENVGFSVILTIIDVYSKFSWAFPLKTKTGKEVAETLESFFYRFTGPPTILQSDNGKEFIKSEKTALHEKFFFVFKHSRPRHRQAQGQVERFNQTLSRYLQKHIFEEGFGYDVDIKHWLKHLNVVMYNYNSARHSATGKTPFRLFMGIPGFNTIINPLSEEDFVIEMNDIVADIGENTSNKNKEVSKESFPSFLESSSDEVWEPSVSSTYLNRMDRHSLLHLSKYDIEVGDTVMISIDFDSNTNTKKLKLSSFFF</sequence>
<dbReference type="PROSITE" id="PS50994">
    <property type="entry name" value="INTEGRASE"/>
    <property type="match status" value="1"/>
</dbReference>
<accession>A0A9P6GWD6</accession>
<dbReference type="GO" id="GO:0005634">
    <property type="term" value="C:nucleus"/>
    <property type="evidence" value="ECO:0007669"/>
    <property type="project" value="UniProtKB-ARBA"/>
</dbReference>
<proteinExistence type="predicted"/>
<dbReference type="EMBL" id="SBJO01000613">
    <property type="protein sequence ID" value="KAF9760548.1"/>
    <property type="molecule type" value="Genomic_DNA"/>
</dbReference>
<organism evidence="2 3">
    <name type="scientific">Nosema granulosis</name>
    <dbReference type="NCBI Taxonomy" id="83296"/>
    <lineage>
        <taxon>Eukaryota</taxon>
        <taxon>Fungi</taxon>
        <taxon>Fungi incertae sedis</taxon>
        <taxon>Microsporidia</taxon>
        <taxon>Nosematidae</taxon>
        <taxon>Nosema</taxon>
    </lineage>
</organism>
<feature type="domain" description="Integrase catalytic" evidence="1">
    <location>
        <begin position="1"/>
        <end position="164"/>
    </location>
</feature>
<name>A0A9P6GWD6_9MICR</name>
<reference evidence="2 3" key="1">
    <citation type="journal article" date="2020" name="Genome Biol. Evol.">
        <title>Comparative genomics of strictly vertically transmitted, feminizing microsporidia endosymbionts of amphipod crustaceans.</title>
        <authorList>
            <person name="Cormier A."/>
            <person name="Chebbi M.A."/>
            <person name="Giraud I."/>
            <person name="Wattier R."/>
            <person name="Teixeira M."/>
            <person name="Gilbert C."/>
            <person name="Rigaud T."/>
            <person name="Cordaux R."/>
        </authorList>
    </citation>
    <scope>NUCLEOTIDE SEQUENCE [LARGE SCALE GENOMIC DNA]</scope>
    <source>
        <strain evidence="2 3">Ou3-Ou53</strain>
    </source>
</reference>
<dbReference type="InterPro" id="IPR001584">
    <property type="entry name" value="Integrase_cat-core"/>
</dbReference>
<dbReference type="Pfam" id="PF00665">
    <property type="entry name" value="rve"/>
    <property type="match status" value="1"/>
</dbReference>
<evidence type="ECO:0000313" key="3">
    <source>
        <dbReference type="Proteomes" id="UP000740883"/>
    </source>
</evidence>